<gene>
    <name evidence="4" type="ORF">CKG00_02645</name>
</gene>
<comment type="caution">
    <text evidence="4">The sequence shown here is derived from an EMBL/GenBank/DDBJ whole genome shotgun (WGS) entry which is preliminary data.</text>
</comment>
<dbReference type="InterPro" id="IPR016181">
    <property type="entry name" value="Acyl_CoA_acyltransferase"/>
</dbReference>
<dbReference type="InterPro" id="IPR000182">
    <property type="entry name" value="GNAT_dom"/>
</dbReference>
<keyword evidence="1 4" id="KW-0808">Transferase</keyword>
<name>A0A433ZTJ7_MORMO</name>
<dbReference type="GO" id="GO:0016747">
    <property type="term" value="F:acyltransferase activity, transferring groups other than amino-acyl groups"/>
    <property type="evidence" value="ECO:0007669"/>
    <property type="project" value="InterPro"/>
</dbReference>
<feature type="domain" description="N-acetyltransferase" evidence="3">
    <location>
        <begin position="7"/>
        <end position="159"/>
    </location>
</feature>
<dbReference type="CDD" id="cd04301">
    <property type="entry name" value="NAT_SF"/>
    <property type="match status" value="1"/>
</dbReference>
<evidence type="ECO:0000256" key="1">
    <source>
        <dbReference type="ARBA" id="ARBA00022679"/>
    </source>
</evidence>
<reference evidence="4 5" key="1">
    <citation type="submission" date="2017-08" db="EMBL/GenBank/DDBJ databases">
        <title>Draft genome sequence of pheromone producing symbiont Morganella morganii, of the female New Zealand grass grub Costelytra giveni.</title>
        <authorList>
            <person name="Laugraud A."/>
            <person name="Young S.D."/>
            <person name="Hurst M.H."/>
        </authorList>
    </citation>
    <scope>NUCLEOTIDE SEQUENCE [LARGE SCALE GENOMIC DNA]</scope>
    <source>
        <strain evidence="4 5">MMsCG</strain>
    </source>
</reference>
<evidence type="ECO:0000313" key="4">
    <source>
        <dbReference type="EMBL" id="RUT65419.1"/>
    </source>
</evidence>
<dbReference type="Gene3D" id="3.40.630.30">
    <property type="match status" value="1"/>
</dbReference>
<evidence type="ECO:0000256" key="2">
    <source>
        <dbReference type="ARBA" id="ARBA00023315"/>
    </source>
</evidence>
<dbReference type="PANTHER" id="PTHR43800:SF1">
    <property type="entry name" value="PEPTIDYL-LYSINE N-ACETYLTRANSFERASE YJAB"/>
    <property type="match status" value="1"/>
</dbReference>
<dbReference type="PROSITE" id="PS51186">
    <property type="entry name" value="GNAT"/>
    <property type="match status" value="1"/>
</dbReference>
<evidence type="ECO:0000313" key="5">
    <source>
        <dbReference type="Proteomes" id="UP000286908"/>
    </source>
</evidence>
<dbReference type="AlphaFoldDB" id="A0A433ZTJ7"/>
<keyword evidence="2" id="KW-0012">Acyltransferase</keyword>
<dbReference type="Pfam" id="PF00583">
    <property type="entry name" value="Acetyltransf_1"/>
    <property type="match status" value="1"/>
</dbReference>
<dbReference type="SUPFAM" id="SSF55729">
    <property type="entry name" value="Acyl-CoA N-acyltransferases (Nat)"/>
    <property type="match status" value="1"/>
</dbReference>
<organism evidence="4 5">
    <name type="scientific">Morganella morganii</name>
    <name type="common">Proteus morganii</name>
    <dbReference type="NCBI Taxonomy" id="582"/>
    <lineage>
        <taxon>Bacteria</taxon>
        <taxon>Pseudomonadati</taxon>
        <taxon>Pseudomonadota</taxon>
        <taxon>Gammaproteobacteria</taxon>
        <taxon>Enterobacterales</taxon>
        <taxon>Morganellaceae</taxon>
        <taxon>Morganella</taxon>
    </lineage>
</organism>
<dbReference type="EMBL" id="NRQY01000001">
    <property type="protein sequence ID" value="RUT65419.1"/>
    <property type="molecule type" value="Genomic_DNA"/>
</dbReference>
<dbReference type="PANTHER" id="PTHR43800">
    <property type="entry name" value="PEPTIDYL-LYSINE N-ACETYLTRANSFERASE YJAB"/>
    <property type="match status" value="1"/>
</dbReference>
<accession>A0A433ZTJ7</accession>
<dbReference type="OrthoDB" id="572496at2"/>
<sequence>MTDKPQYRIRQARPADAALLPAVESSAGALFATVPGYEWIARSEGHSGTAFRNYIANGNAWVVADSQDHPAGFVLVSNLGTGLHIDELSVSAAHQRQGLGRQLIERVQNVAMARGCAAVTLTTFRDVDWNRPYYEHLGFEVCDVSRAPALEAIMLKEAEYGLQFCDRCAMIYRFF</sequence>
<dbReference type="Proteomes" id="UP000286908">
    <property type="component" value="Unassembled WGS sequence"/>
</dbReference>
<protein>
    <submittedName>
        <fullName evidence="4">GNAT family N-acetyltransferase</fullName>
    </submittedName>
</protein>
<evidence type="ECO:0000259" key="3">
    <source>
        <dbReference type="PROSITE" id="PS51186"/>
    </source>
</evidence>
<proteinExistence type="predicted"/>